<dbReference type="InterPro" id="IPR016181">
    <property type="entry name" value="Acyl_CoA_acyltransferase"/>
</dbReference>
<reference evidence="3" key="1">
    <citation type="submission" date="2016-10" db="EMBL/GenBank/DDBJ databases">
        <authorList>
            <person name="Varghese N."/>
            <person name="Submissions S."/>
        </authorList>
    </citation>
    <scope>NUCLEOTIDE SEQUENCE [LARGE SCALE GENOMIC DNA]</scope>
    <source>
        <strain evidence="3">DSM 45079</strain>
    </source>
</reference>
<sequence length="281" mass="30267">MIGTSTAVRPLSQADLDDTVALLGRDPCLDVFVGARVHASGLAPSRLAGELWGYYEESRLRSLCYSGANLVPVAASGRAARTFADLAVRRGRRCSSIVGPADAVLSMWDLLRPEWGPAREVRSCQPVMALGAPPAVEADPLVRRVRPDEIDLLLPAAIAMFTEEVGVSPTGTDGGAYYKARLTELVRAGRAFARFEDGEIVFKAEIGAVTPHACQVQGVWVRPERRGERLSVGGMAAVVKHALREIAPAVTLYVNDFNVAARGAYRRVGFTEVGRFATIMF</sequence>
<dbReference type="GO" id="GO:0016747">
    <property type="term" value="F:acyltransferase activity, transferring groups other than amino-acyl groups"/>
    <property type="evidence" value="ECO:0007669"/>
    <property type="project" value="InterPro"/>
</dbReference>
<dbReference type="PROSITE" id="PS51186">
    <property type="entry name" value="GNAT"/>
    <property type="match status" value="1"/>
</dbReference>
<dbReference type="OrthoDB" id="5241264at2"/>
<dbReference type="Gene3D" id="3.40.630.30">
    <property type="match status" value="1"/>
</dbReference>
<name>A0A1H2L714_9ACTN</name>
<dbReference type="InterPro" id="IPR000182">
    <property type="entry name" value="GNAT_dom"/>
</dbReference>
<evidence type="ECO:0000313" key="2">
    <source>
        <dbReference type="EMBL" id="SDU76371.1"/>
    </source>
</evidence>
<dbReference type="SUPFAM" id="SSF55729">
    <property type="entry name" value="Acyl-CoA N-acyltransferases (Nat)"/>
    <property type="match status" value="1"/>
</dbReference>
<dbReference type="Pfam" id="PF00583">
    <property type="entry name" value="Acetyltransf_1"/>
    <property type="match status" value="1"/>
</dbReference>
<evidence type="ECO:0000259" key="1">
    <source>
        <dbReference type="PROSITE" id="PS51186"/>
    </source>
</evidence>
<proteinExistence type="predicted"/>
<dbReference type="EMBL" id="LT629791">
    <property type="protein sequence ID" value="SDU76371.1"/>
    <property type="molecule type" value="Genomic_DNA"/>
</dbReference>
<dbReference type="AlphaFoldDB" id="A0A1H2L714"/>
<protein>
    <recommendedName>
        <fullName evidence="1">N-acetyltransferase domain-containing protein</fullName>
    </recommendedName>
</protein>
<evidence type="ECO:0000313" key="3">
    <source>
        <dbReference type="Proteomes" id="UP000182977"/>
    </source>
</evidence>
<keyword evidence="3" id="KW-1185">Reference proteome</keyword>
<dbReference type="Proteomes" id="UP000182977">
    <property type="component" value="Chromosome I"/>
</dbReference>
<accession>A0A1H2L714</accession>
<organism evidence="2 3">
    <name type="scientific">Jiangella alkaliphila</name>
    <dbReference type="NCBI Taxonomy" id="419479"/>
    <lineage>
        <taxon>Bacteria</taxon>
        <taxon>Bacillati</taxon>
        <taxon>Actinomycetota</taxon>
        <taxon>Actinomycetes</taxon>
        <taxon>Jiangellales</taxon>
        <taxon>Jiangellaceae</taxon>
        <taxon>Jiangella</taxon>
    </lineage>
</organism>
<dbReference type="Pfam" id="PF13312">
    <property type="entry name" value="DUF4081"/>
    <property type="match status" value="1"/>
</dbReference>
<dbReference type="InterPro" id="IPR025289">
    <property type="entry name" value="DUF4081"/>
</dbReference>
<dbReference type="STRING" id="419479.SAMN04488563_5182"/>
<gene>
    <name evidence="2" type="ORF">SAMN04488563_5182</name>
</gene>
<feature type="domain" description="N-acetyltransferase" evidence="1">
    <location>
        <begin position="140"/>
        <end position="281"/>
    </location>
</feature>
<dbReference type="PIRSF" id="PIRSF021603">
    <property type="entry name" value="UCP21603_acetyltransf"/>
    <property type="match status" value="1"/>
</dbReference>
<dbReference type="InterPro" id="IPR016794">
    <property type="entry name" value="UCP21603_acetyltransf"/>
</dbReference>